<gene>
    <name evidence="1" type="ORF">POPTR_T040200</name>
</gene>
<dbReference type="GO" id="GO:0006952">
    <property type="term" value="P:defense response"/>
    <property type="evidence" value="ECO:0007669"/>
    <property type="project" value="InterPro"/>
</dbReference>
<organism evidence="1">
    <name type="scientific">Populus trichocarpa</name>
    <name type="common">Western balsam poplar</name>
    <name type="synonym">Populus balsamifera subsp. trichocarpa</name>
    <dbReference type="NCBI Taxonomy" id="3694"/>
    <lineage>
        <taxon>Eukaryota</taxon>
        <taxon>Viridiplantae</taxon>
        <taxon>Streptophyta</taxon>
        <taxon>Embryophyta</taxon>
        <taxon>Tracheophyta</taxon>
        <taxon>Spermatophyta</taxon>
        <taxon>Magnoliopsida</taxon>
        <taxon>eudicotyledons</taxon>
        <taxon>Gunneridae</taxon>
        <taxon>Pentapetalae</taxon>
        <taxon>rosids</taxon>
        <taxon>fabids</taxon>
        <taxon>Malpighiales</taxon>
        <taxon>Salicaceae</taxon>
        <taxon>Saliceae</taxon>
        <taxon>Populus</taxon>
    </lineage>
</organism>
<evidence type="ECO:0008006" key="2">
    <source>
        <dbReference type="Google" id="ProtNLM"/>
    </source>
</evidence>
<proteinExistence type="predicted"/>
<dbReference type="PANTHER" id="PTHR11017:SF305">
    <property type="entry name" value="TMV RESISTANCE PROTEIN N-LIKE"/>
    <property type="match status" value="1"/>
</dbReference>
<dbReference type="InterPro" id="IPR032675">
    <property type="entry name" value="LRR_dom_sf"/>
</dbReference>
<accession>A0A2K1R934</accession>
<dbReference type="InParanoid" id="A0A2K1R934"/>
<dbReference type="Gene3D" id="3.80.10.10">
    <property type="entry name" value="Ribonuclease Inhibitor"/>
    <property type="match status" value="2"/>
</dbReference>
<dbReference type="InterPro" id="IPR044974">
    <property type="entry name" value="Disease_R_plants"/>
</dbReference>
<dbReference type="SUPFAM" id="SSF52058">
    <property type="entry name" value="L domain-like"/>
    <property type="match status" value="1"/>
</dbReference>
<dbReference type="AlphaFoldDB" id="A0A2K1R934"/>
<name>A0A2K1R934_POPTR</name>
<dbReference type="STRING" id="3694.A0A2K1R934"/>
<sequence>MQDAEKLCGLTIDMHALMEDDYAEVACTSSMVRSKSRRLNFSLQWFSDFFYGGKLQTDQTSLFLILSTDAFRKMSDVKFLQLNYTKFHGSFEHFPKNLIWLCWHGFSLRSIPNHVCLEKLVVLDLSRSCLVDAWKGKPFLPKLKILDLRHSHDLIRTPDFSGLLGLEKLILEDCIRLVQIHESIGDLQRLLILNLRNCISLMELPEEMCRLNSLQELVLDCCSNLDRLMNMVLEHHQERSLLQSDGIVASTSYITSLPLKLLFPSRFSARKMLRFTSFSLPRSLERLDLSGTPIRFLPESIKDLGLLRGIYLRNCKMLEALPELPSHLILLDVSFCNSLQRLANLVANTKADGCDQLVEFQDRMKQELIQKFDSHMFRIMETIAFIDGTFSVVIYVFDEDEKSRWFYEDKWLIQNEFVDNFSFKISSPPPAHRICGFTLFTRFCMTSEYTLLDPFYIIIRNNTSGRYLRCQAYLLPVSYKHGVREFQSFMHRKLGGDDPTFDNGDEVSISVRRKKPAIQIRTIGVQWLHEEEGKDDDIQSKDEVINAHNSSDDAAHVPKVEIASHFFRNYYCAAHRNETFGDFAWLFAKTGLEFVLYYY</sequence>
<evidence type="ECO:0000313" key="1">
    <source>
        <dbReference type="EMBL" id="PNS23778.1"/>
    </source>
</evidence>
<reference evidence="1" key="2">
    <citation type="submission" date="2017-07" db="EMBL/GenBank/DDBJ databases">
        <title>WGS assembly of Populus trichocarpa.</title>
        <authorList>
            <person name="Tuskan G."/>
            <person name="Difazio S."/>
            <person name="Jansson S."/>
            <person name="Bohlmann J."/>
            <person name="Grigoriev I."/>
            <person name="Hellsten U."/>
            <person name="Putnam N."/>
            <person name="Ralph S."/>
            <person name="Rombauts S."/>
            <person name="Salamov A."/>
            <person name="Schein J."/>
            <person name="Sterck L."/>
            <person name="Aerts A."/>
            <person name="Bhalerao R."/>
            <person name="Bhalerao R."/>
            <person name="Blaudez D."/>
            <person name="Boerjan W."/>
            <person name="Brun A."/>
            <person name="Brunner A."/>
            <person name="Busov V."/>
            <person name="Campbell M."/>
            <person name="Carlson J."/>
            <person name="Chalot M."/>
            <person name="Chapman J."/>
            <person name="Chen G."/>
            <person name="Cooper D."/>
            <person name="Coutinho P."/>
            <person name="Couturier J."/>
            <person name="Covert S."/>
            <person name="Cronk Q."/>
            <person name="Cunningham R."/>
            <person name="Davis J."/>
            <person name="Degroeve S."/>
            <person name="Dejardin A."/>
            <person name="Depamphilis C."/>
            <person name="Detter J."/>
            <person name="Dirks B."/>
            <person name="Dubchak I."/>
            <person name="Duplessis S."/>
            <person name="Ehlting J."/>
            <person name="Ellis B."/>
            <person name="Gendler K."/>
            <person name="Goodstein D."/>
            <person name="Gribskov M."/>
            <person name="Grimwood J."/>
            <person name="Groover A."/>
            <person name="Gunter L."/>
            <person name="Hamberger B."/>
            <person name="Heinze B."/>
            <person name="Helariutta Y."/>
            <person name="Henrissat B."/>
            <person name="Holligan D."/>
            <person name="Holt R."/>
            <person name="Huang W."/>
            <person name="Islam-Faridi N."/>
            <person name="Jones S."/>
            <person name="Jones-Rhoades M."/>
            <person name="Jorgensen R."/>
            <person name="Joshi C."/>
            <person name="Kangasjarvi J."/>
            <person name="Karlsson J."/>
            <person name="Kelleher C."/>
            <person name="Kirkpatrick R."/>
            <person name="Kirst M."/>
            <person name="Kohler A."/>
            <person name="Kalluri U."/>
            <person name="Larimer F."/>
            <person name="Leebens-Mack J."/>
            <person name="Leple J."/>
            <person name="Locascio P."/>
            <person name="Lou Y."/>
            <person name="Lucas S."/>
            <person name="Martin F."/>
            <person name="Montanini B."/>
            <person name="Napoli C."/>
            <person name="Nelson D."/>
            <person name="Nelson C."/>
            <person name="Nieminen K."/>
            <person name="Nilsson O."/>
            <person name="Pereda V."/>
            <person name="Peter G."/>
            <person name="Philippe R."/>
            <person name="Pilate G."/>
            <person name="Poliakov A."/>
            <person name="Razumovskaya J."/>
            <person name="Richardson P."/>
            <person name="Rinaldi C."/>
            <person name="Ritland K."/>
            <person name="Rouze P."/>
            <person name="Ryaboy D."/>
            <person name="Schmutz J."/>
            <person name="Schrader J."/>
            <person name="Segerman B."/>
            <person name="Shin H."/>
            <person name="Siddiqui A."/>
            <person name="Sterky F."/>
            <person name="Terry A."/>
            <person name="Tsai C."/>
            <person name="Uberbacher E."/>
            <person name="Unneberg P."/>
            <person name="Vahala J."/>
            <person name="Wall K."/>
            <person name="Wessler S."/>
            <person name="Yang G."/>
            <person name="Yin T."/>
            <person name="Douglas C."/>
            <person name="Marra M."/>
            <person name="Sandberg G."/>
            <person name="Van De Peer Y."/>
            <person name="Rokhsar D."/>
        </authorList>
    </citation>
    <scope>NUCLEOTIDE SEQUENCE</scope>
    <source>
        <strain evidence="1">Nisqually-1</strain>
    </source>
</reference>
<protein>
    <recommendedName>
        <fullName evidence="2">TIR domain-containing protein</fullName>
    </recommendedName>
</protein>
<dbReference type="PANTHER" id="PTHR11017">
    <property type="entry name" value="LEUCINE-RICH REPEAT-CONTAINING PROTEIN"/>
    <property type="match status" value="1"/>
</dbReference>
<reference evidence="1" key="1">
    <citation type="journal article" date="2006" name="Science">
        <title>The genome of black cottonwood, Populus trichocarpa (Torr. &amp; Gray).</title>
        <authorList>
            <person name="Tuskan G.A."/>
            <person name="Difazio S."/>
            <person name="Jansson S."/>
            <person name="Bohlmann J."/>
            <person name="Grigoriev I."/>
            <person name="Hellsten U."/>
            <person name="Putnam N."/>
            <person name="Ralph S."/>
            <person name="Rombauts S."/>
            <person name="Salamov A."/>
            <person name="Schein J."/>
            <person name="Sterck L."/>
            <person name="Aerts A."/>
            <person name="Bhalerao R.R."/>
            <person name="Bhalerao R.P."/>
            <person name="Blaudez D."/>
            <person name="Boerjan W."/>
            <person name="Brun A."/>
            <person name="Brunner A."/>
            <person name="Busov V."/>
            <person name="Campbell M."/>
            <person name="Carlson J."/>
            <person name="Chalot M."/>
            <person name="Chapman J."/>
            <person name="Chen G.L."/>
            <person name="Cooper D."/>
            <person name="Coutinho P.M."/>
            <person name="Couturier J."/>
            <person name="Covert S."/>
            <person name="Cronk Q."/>
            <person name="Cunningham R."/>
            <person name="Davis J."/>
            <person name="Degroeve S."/>
            <person name="Dejardin A."/>
            <person name="Depamphilis C."/>
            <person name="Detter J."/>
            <person name="Dirks B."/>
            <person name="Dubchak I."/>
            <person name="Duplessis S."/>
            <person name="Ehlting J."/>
            <person name="Ellis B."/>
            <person name="Gendler K."/>
            <person name="Goodstein D."/>
            <person name="Gribskov M."/>
            <person name="Grimwood J."/>
            <person name="Groover A."/>
            <person name="Gunter L."/>
            <person name="Hamberger B."/>
            <person name="Heinze B."/>
            <person name="Helariutta Y."/>
            <person name="Henrissat B."/>
            <person name="Holligan D."/>
            <person name="Holt R."/>
            <person name="Huang W."/>
            <person name="Islam-Faridi N."/>
            <person name="Jones S."/>
            <person name="Jones-Rhoades M."/>
            <person name="Jorgensen R."/>
            <person name="Joshi C."/>
            <person name="Kangasjarvi J."/>
            <person name="Karlsson J."/>
            <person name="Kelleher C."/>
            <person name="Kirkpatrick R."/>
            <person name="Kirst M."/>
            <person name="Kohler A."/>
            <person name="Kalluri U."/>
            <person name="Larimer F."/>
            <person name="Leebens-Mack J."/>
            <person name="Leple J.C."/>
            <person name="Locascio P."/>
            <person name="Lou Y."/>
            <person name="Lucas S."/>
            <person name="Martin F."/>
            <person name="Montanini B."/>
            <person name="Napoli C."/>
            <person name="Nelson D.R."/>
            <person name="Nelson C."/>
            <person name="Nieminen K."/>
            <person name="Nilsson O."/>
            <person name="Pereda V."/>
            <person name="Peter G."/>
            <person name="Philippe R."/>
            <person name="Pilate G."/>
            <person name="Poliakov A."/>
            <person name="Razumovskaya J."/>
            <person name="Richardson P."/>
            <person name="Rinaldi C."/>
            <person name="Ritland K."/>
            <person name="Rouze P."/>
            <person name="Ryaboy D."/>
            <person name="Schmutz J."/>
            <person name="Schrader J."/>
            <person name="Segerman B."/>
            <person name="Shin H."/>
            <person name="Siddiqui A."/>
            <person name="Sterky F."/>
            <person name="Terry A."/>
            <person name="Tsai C.J."/>
            <person name="Uberbacher E."/>
            <person name="Unneberg P."/>
            <person name="Vahala J."/>
            <person name="Wall K."/>
            <person name="Wessler S."/>
            <person name="Yang G."/>
            <person name="Yin T."/>
            <person name="Douglas C."/>
            <person name="Marra M."/>
            <person name="Sandberg G."/>
            <person name="Van de Peer Y."/>
            <person name="Rokhsar D."/>
        </authorList>
    </citation>
    <scope>NUCLEOTIDE SEQUENCE [LARGE SCALE GENOMIC DNA]</scope>
    <source>
        <strain evidence="1">Nisqually-1</strain>
    </source>
</reference>
<dbReference type="EMBL" id="KZ623356">
    <property type="protein sequence ID" value="PNS23778.1"/>
    <property type="molecule type" value="Genomic_DNA"/>
</dbReference>